<evidence type="ECO:0008006" key="5">
    <source>
        <dbReference type="Google" id="ProtNLM"/>
    </source>
</evidence>
<dbReference type="EMBL" id="JACJVR010000064">
    <property type="protein sequence ID" value="MBB6693025.1"/>
    <property type="molecule type" value="Genomic_DNA"/>
</dbReference>
<reference evidence="3 4" key="1">
    <citation type="submission" date="2020-08" db="EMBL/GenBank/DDBJ databases">
        <title>Cohnella phylogeny.</title>
        <authorList>
            <person name="Dunlap C."/>
        </authorList>
    </citation>
    <scope>NUCLEOTIDE SEQUENCE [LARGE SCALE GENOMIC DNA]</scope>
    <source>
        <strain evidence="3 4">DSM 25239</strain>
    </source>
</reference>
<feature type="region of interest" description="Disordered" evidence="1">
    <location>
        <begin position="38"/>
        <end position="57"/>
    </location>
</feature>
<accession>A0A841TXS9</accession>
<dbReference type="RefSeq" id="WP_185137010.1">
    <property type="nucleotide sequence ID" value="NZ_JACJVR010000064.1"/>
</dbReference>
<evidence type="ECO:0000313" key="3">
    <source>
        <dbReference type="EMBL" id="MBB6693025.1"/>
    </source>
</evidence>
<dbReference type="AlphaFoldDB" id="A0A841TXS9"/>
<evidence type="ECO:0000256" key="1">
    <source>
        <dbReference type="SAM" id="MobiDB-lite"/>
    </source>
</evidence>
<proteinExistence type="predicted"/>
<gene>
    <name evidence="3" type="ORF">H7B90_16595</name>
</gene>
<feature type="chain" id="PRO_5032808359" description="Helix-turn-helix protein" evidence="2">
    <location>
        <begin position="37"/>
        <end position="232"/>
    </location>
</feature>
<dbReference type="Proteomes" id="UP000553776">
    <property type="component" value="Unassembled WGS sequence"/>
</dbReference>
<name>A0A841TXS9_9BACL</name>
<keyword evidence="4" id="KW-1185">Reference proteome</keyword>
<evidence type="ECO:0000313" key="4">
    <source>
        <dbReference type="Proteomes" id="UP000553776"/>
    </source>
</evidence>
<protein>
    <recommendedName>
        <fullName evidence="5">Helix-turn-helix protein</fullName>
    </recommendedName>
</protein>
<keyword evidence="2" id="KW-0732">Signal</keyword>
<sequence>MRRTVNPNFFKRLAAAAGIVVASIGFALSSAPAAQAALAEEHPHRHGQPSWFAADEDGKPGNAPLLSLLKLDANTLESCLRAGKSLAEIAEEQGVKKQQVIDLLVAQQRKKIDEAVKAGKVSKQQADEWKNGLPERTRKMVESKFGREHGHGRGKMGFRGGKYLEETAQVLGISQRALLEELKKGKSIAQIGKEKGIAEETLVSKLLELEKARIQDRIHRVWGKANQVKQNG</sequence>
<evidence type="ECO:0000256" key="2">
    <source>
        <dbReference type="SAM" id="SignalP"/>
    </source>
</evidence>
<feature type="signal peptide" evidence="2">
    <location>
        <begin position="1"/>
        <end position="36"/>
    </location>
</feature>
<comment type="caution">
    <text evidence="3">The sequence shown here is derived from an EMBL/GenBank/DDBJ whole genome shotgun (WGS) entry which is preliminary data.</text>
</comment>
<organism evidence="3 4">
    <name type="scientific">Cohnella xylanilytica</name>
    <dbReference type="NCBI Taxonomy" id="557555"/>
    <lineage>
        <taxon>Bacteria</taxon>
        <taxon>Bacillati</taxon>
        <taxon>Bacillota</taxon>
        <taxon>Bacilli</taxon>
        <taxon>Bacillales</taxon>
        <taxon>Paenibacillaceae</taxon>
        <taxon>Cohnella</taxon>
    </lineage>
</organism>